<keyword evidence="3" id="KW-1185">Reference proteome</keyword>
<organism evidence="2 3">
    <name type="scientific">Gossypium raimondii</name>
    <name type="common">Peruvian cotton</name>
    <name type="synonym">Gossypium klotzschianum subsp. raimondii</name>
    <dbReference type="NCBI Taxonomy" id="29730"/>
    <lineage>
        <taxon>Eukaryota</taxon>
        <taxon>Viridiplantae</taxon>
        <taxon>Streptophyta</taxon>
        <taxon>Embryophyta</taxon>
        <taxon>Tracheophyta</taxon>
        <taxon>Spermatophyta</taxon>
        <taxon>Magnoliopsida</taxon>
        <taxon>eudicotyledons</taxon>
        <taxon>Gunneridae</taxon>
        <taxon>Pentapetalae</taxon>
        <taxon>rosids</taxon>
        <taxon>malvids</taxon>
        <taxon>Malvales</taxon>
        <taxon>Malvaceae</taxon>
        <taxon>Malvoideae</taxon>
        <taxon>Gossypium</taxon>
    </lineage>
</organism>
<dbReference type="EMBL" id="CM001744">
    <property type="protein sequence ID" value="KJB31001.1"/>
    <property type="molecule type" value="Genomic_DNA"/>
</dbReference>
<evidence type="ECO:0000313" key="2">
    <source>
        <dbReference type="EMBL" id="KJB31001.1"/>
    </source>
</evidence>
<feature type="transmembrane region" description="Helical" evidence="1">
    <location>
        <begin position="68"/>
        <end position="88"/>
    </location>
</feature>
<dbReference type="Proteomes" id="UP000032304">
    <property type="component" value="Chromosome 5"/>
</dbReference>
<evidence type="ECO:0000313" key="3">
    <source>
        <dbReference type="Proteomes" id="UP000032304"/>
    </source>
</evidence>
<feature type="transmembrane region" description="Helical" evidence="1">
    <location>
        <begin position="35"/>
        <end position="62"/>
    </location>
</feature>
<evidence type="ECO:0000256" key="1">
    <source>
        <dbReference type="SAM" id="Phobius"/>
    </source>
</evidence>
<proteinExistence type="predicted"/>
<gene>
    <name evidence="2" type="ORF">B456_005G171900</name>
</gene>
<keyword evidence="1" id="KW-0472">Membrane</keyword>
<dbReference type="Gramene" id="KJB31001">
    <property type="protein sequence ID" value="KJB31001"/>
    <property type="gene ID" value="B456_005G171900"/>
</dbReference>
<accession>A0A0D2RN69</accession>
<dbReference type="OMA" id="MSFCVFA"/>
<keyword evidence="1" id="KW-1133">Transmembrane helix</keyword>
<sequence length="90" mass="10080">MALANFFLLLFHFLYCFFHRKLIEIPLGFSSASHLAPMSSLSVSMSSPVLVSIVNILCLFILSSNNGYIGIWITLTTFMSFCVFAGLLRH</sequence>
<keyword evidence="1" id="KW-0812">Transmembrane</keyword>
<reference evidence="2 3" key="1">
    <citation type="journal article" date="2012" name="Nature">
        <title>Repeated polyploidization of Gossypium genomes and the evolution of spinnable cotton fibres.</title>
        <authorList>
            <person name="Paterson A.H."/>
            <person name="Wendel J.F."/>
            <person name="Gundlach H."/>
            <person name="Guo H."/>
            <person name="Jenkins J."/>
            <person name="Jin D."/>
            <person name="Llewellyn D."/>
            <person name="Showmaker K.C."/>
            <person name="Shu S."/>
            <person name="Udall J."/>
            <person name="Yoo M.J."/>
            <person name="Byers R."/>
            <person name="Chen W."/>
            <person name="Doron-Faigenboim A."/>
            <person name="Duke M.V."/>
            <person name="Gong L."/>
            <person name="Grimwood J."/>
            <person name="Grover C."/>
            <person name="Grupp K."/>
            <person name="Hu G."/>
            <person name="Lee T.H."/>
            <person name="Li J."/>
            <person name="Lin L."/>
            <person name="Liu T."/>
            <person name="Marler B.S."/>
            <person name="Page J.T."/>
            <person name="Roberts A.W."/>
            <person name="Romanel E."/>
            <person name="Sanders W.S."/>
            <person name="Szadkowski E."/>
            <person name="Tan X."/>
            <person name="Tang H."/>
            <person name="Xu C."/>
            <person name="Wang J."/>
            <person name="Wang Z."/>
            <person name="Zhang D."/>
            <person name="Zhang L."/>
            <person name="Ashrafi H."/>
            <person name="Bedon F."/>
            <person name="Bowers J.E."/>
            <person name="Brubaker C.L."/>
            <person name="Chee P.W."/>
            <person name="Das S."/>
            <person name="Gingle A.R."/>
            <person name="Haigler C.H."/>
            <person name="Harker D."/>
            <person name="Hoffmann L.V."/>
            <person name="Hovav R."/>
            <person name="Jones D.C."/>
            <person name="Lemke C."/>
            <person name="Mansoor S."/>
            <person name="ur Rahman M."/>
            <person name="Rainville L.N."/>
            <person name="Rambani A."/>
            <person name="Reddy U.K."/>
            <person name="Rong J.K."/>
            <person name="Saranga Y."/>
            <person name="Scheffler B.E."/>
            <person name="Scheffler J.A."/>
            <person name="Stelly D.M."/>
            <person name="Triplett B.A."/>
            <person name="Van Deynze A."/>
            <person name="Vaslin M.F."/>
            <person name="Waghmare V.N."/>
            <person name="Walford S.A."/>
            <person name="Wright R.J."/>
            <person name="Zaki E.A."/>
            <person name="Zhang T."/>
            <person name="Dennis E.S."/>
            <person name="Mayer K.F."/>
            <person name="Peterson D.G."/>
            <person name="Rokhsar D.S."/>
            <person name="Wang X."/>
            <person name="Schmutz J."/>
        </authorList>
    </citation>
    <scope>NUCLEOTIDE SEQUENCE [LARGE SCALE GENOMIC DNA]</scope>
</reference>
<protein>
    <submittedName>
        <fullName evidence="2">Uncharacterized protein</fullName>
    </submittedName>
</protein>
<name>A0A0D2RN69_GOSRA</name>
<dbReference type="AlphaFoldDB" id="A0A0D2RN69"/>